<sequence length="330" mass="37231">MKEAITSLECRLIEVLNTEETITSLERQLTEALGMIETLKAEVKAFKEGVEVGGSVSPDRDREAKVEAPKPSMFKGVRDAQELENFLWHLENHFKCNRRKTEVAKRGGCYICGGPHGYARCLELKSFGAILRERKEKEAHEQEQGAKVNIMTKTAATRLGLRYSPSNAQLRMVNAPPTPVSGVAHGVSITLGEWQGKARKTEGQVRLTAMQLEKSNKRKGTTYATTIASSREDNGAKKSLPLRTKKVPRENNVVMPKKPPRPLPPRKELDREAELEEMKKQLKELREGIDRVNGLLVARTRRQNSVTDEMTMRRGRRINRWGRVPRPATS</sequence>
<accession>A0A6N2BDE7</accession>
<organism evidence="2">
    <name type="scientific">Solanum chilense</name>
    <name type="common">Tomato</name>
    <name type="synonym">Lycopersicon chilense</name>
    <dbReference type="NCBI Taxonomy" id="4083"/>
    <lineage>
        <taxon>Eukaryota</taxon>
        <taxon>Viridiplantae</taxon>
        <taxon>Streptophyta</taxon>
        <taxon>Embryophyta</taxon>
        <taxon>Tracheophyta</taxon>
        <taxon>Spermatophyta</taxon>
        <taxon>Magnoliopsida</taxon>
        <taxon>eudicotyledons</taxon>
        <taxon>Gunneridae</taxon>
        <taxon>Pentapetalae</taxon>
        <taxon>asterids</taxon>
        <taxon>lamiids</taxon>
        <taxon>Solanales</taxon>
        <taxon>Solanaceae</taxon>
        <taxon>Solanoideae</taxon>
        <taxon>Solaneae</taxon>
        <taxon>Solanum</taxon>
        <taxon>Solanum subgen. Lycopersicon</taxon>
    </lineage>
</organism>
<reference evidence="2" key="1">
    <citation type="submission" date="2019-05" db="EMBL/GenBank/DDBJ databases">
        <title>The de novo reference genome and transcriptome assemblies of the wild tomato species Solanum chilense.</title>
        <authorList>
            <person name="Stam R."/>
            <person name="Nosenko T."/>
            <person name="Hoerger A.C."/>
            <person name="Stephan W."/>
            <person name="Seidel M.A."/>
            <person name="Kuhn J.M.M."/>
            <person name="Haberer G."/>
            <person name="Tellier A."/>
        </authorList>
    </citation>
    <scope>NUCLEOTIDE SEQUENCE</scope>
    <source>
        <tissue evidence="2">Mature leaves</tissue>
    </source>
</reference>
<name>A0A6N2BDE7_SOLCI</name>
<evidence type="ECO:0000313" key="2">
    <source>
        <dbReference type="EMBL" id="TMW91091.1"/>
    </source>
</evidence>
<keyword evidence="1" id="KW-0175">Coiled coil</keyword>
<dbReference type="AlphaFoldDB" id="A0A6N2BDE7"/>
<gene>
    <name evidence="2" type="ORF">EJD97_014797</name>
</gene>
<evidence type="ECO:0000256" key="1">
    <source>
        <dbReference type="SAM" id="Coils"/>
    </source>
</evidence>
<proteinExistence type="predicted"/>
<dbReference type="EMBL" id="RXGB01003861">
    <property type="protein sequence ID" value="TMW91091.1"/>
    <property type="molecule type" value="Genomic_DNA"/>
</dbReference>
<feature type="coiled-coil region" evidence="1">
    <location>
        <begin position="268"/>
        <end position="295"/>
    </location>
</feature>
<protein>
    <submittedName>
        <fullName evidence="2">Uncharacterized protein</fullName>
    </submittedName>
</protein>
<comment type="caution">
    <text evidence="2">The sequence shown here is derived from an EMBL/GenBank/DDBJ whole genome shotgun (WGS) entry which is preliminary data.</text>
</comment>